<evidence type="ECO:0000313" key="3">
    <source>
        <dbReference type="Proteomes" id="UP001569963"/>
    </source>
</evidence>
<protein>
    <submittedName>
        <fullName evidence="2">Helix-turn-helix transcriptional regulator</fullName>
    </submittedName>
</protein>
<accession>A0ABV4QB50</accession>
<dbReference type="InterPro" id="IPR010982">
    <property type="entry name" value="Lambda_DNA-bd_dom_sf"/>
</dbReference>
<feature type="domain" description="HTH cro/C1-type" evidence="1">
    <location>
        <begin position="12"/>
        <end position="67"/>
    </location>
</feature>
<dbReference type="Pfam" id="PF13560">
    <property type="entry name" value="HTH_31"/>
    <property type="match status" value="1"/>
</dbReference>
<dbReference type="RefSeq" id="WP_371949818.1">
    <property type="nucleotide sequence ID" value="NZ_JAXCEI010000005.1"/>
</dbReference>
<dbReference type="CDD" id="cd00093">
    <property type="entry name" value="HTH_XRE"/>
    <property type="match status" value="1"/>
</dbReference>
<dbReference type="PROSITE" id="PS50943">
    <property type="entry name" value="HTH_CROC1"/>
    <property type="match status" value="1"/>
</dbReference>
<dbReference type="Proteomes" id="UP001569963">
    <property type="component" value="Unassembled WGS sequence"/>
</dbReference>
<proteinExistence type="predicted"/>
<dbReference type="SMART" id="SM00530">
    <property type="entry name" value="HTH_XRE"/>
    <property type="match status" value="1"/>
</dbReference>
<keyword evidence="3" id="KW-1185">Reference proteome</keyword>
<gene>
    <name evidence="2" type="ORF">SM611_13320</name>
</gene>
<dbReference type="SUPFAM" id="SSF47413">
    <property type="entry name" value="lambda repressor-like DNA-binding domains"/>
    <property type="match status" value="1"/>
</dbReference>
<name>A0ABV4QB50_9ACTN</name>
<dbReference type="InterPro" id="IPR001387">
    <property type="entry name" value="Cro/C1-type_HTH"/>
</dbReference>
<comment type="caution">
    <text evidence="2">The sequence shown here is derived from an EMBL/GenBank/DDBJ whole genome shotgun (WGS) entry which is preliminary data.</text>
</comment>
<sequence>MKDARKGIGQQLARARRRRGLSQVVLAGLIGRSESWLSQVERGARSIDSHSVLTQLGEILGIPLEDLTVDEKGGGVQRYEAAALVRDALTSYETIASFVAPSSPKTQVADLAWLSNELRAVNRLYQAAHYDTAGQRLPRLIKAAEHAAQATPVRRRRTAHTLRALVYHSAAMTLNRVGETELAWTAADRSLAAAREADAPLLAGASAFRLGYVFVRMREPERAKSIALSTAAALGSVPGRHDPQRLSLVGGLHLVGVTAAARQFDRAEVDANLKQARRIATALGGDYNHFWTAFGPTNVRIHELSAAVTFGDPRQAIDIGESLDVSRLAPGLRGRRAQVRLDLARAYGQQRKDAAAVNMLLDAEHISPELVRYDVRTHDLLGALIKREHRASTPQLRGLAHRAGVI</sequence>
<evidence type="ECO:0000313" key="2">
    <source>
        <dbReference type="EMBL" id="MFA1539911.1"/>
    </source>
</evidence>
<evidence type="ECO:0000259" key="1">
    <source>
        <dbReference type="PROSITE" id="PS50943"/>
    </source>
</evidence>
<dbReference type="Gene3D" id="1.10.260.40">
    <property type="entry name" value="lambda repressor-like DNA-binding domains"/>
    <property type="match status" value="1"/>
</dbReference>
<organism evidence="2 3">
    <name type="scientific">Actinomadura monticuli</name>
    <dbReference type="NCBI Taxonomy" id="3097367"/>
    <lineage>
        <taxon>Bacteria</taxon>
        <taxon>Bacillati</taxon>
        <taxon>Actinomycetota</taxon>
        <taxon>Actinomycetes</taxon>
        <taxon>Streptosporangiales</taxon>
        <taxon>Thermomonosporaceae</taxon>
        <taxon>Actinomadura</taxon>
    </lineage>
</organism>
<dbReference type="EMBL" id="JAXCEI010000005">
    <property type="protein sequence ID" value="MFA1539911.1"/>
    <property type="molecule type" value="Genomic_DNA"/>
</dbReference>
<reference evidence="2 3" key="1">
    <citation type="submission" date="2023-11" db="EMBL/GenBank/DDBJ databases">
        <title>Actinomadura monticuli sp. nov., isolated from volcanic ash.</title>
        <authorList>
            <person name="Lee S.D."/>
            <person name="Yang H."/>
            <person name="Kim I.S."/>
        </authorList>
    </citation>
    <scope>NUCLEOTIDE SEQUENCE [LARGE SCALE GENOMIC DNA]</scope>
    <source>
        <strain evidence="2 3">DLS-62</strain>
    </source>
</reference>